<evidence type="ECO:0000313" key="2">
    <source>
        <dbReference type="EMBL" id="ETW81411.1"/>
    </source>
</evidence>
<dbReference type="KEGG" id="hir:HETIRDRAFT_64753"/>
<dbReference type="InterPro" id="IPR039261">
    <property type="entry name" value="FNR_nucleotide-bd"/>
</dbReference>
<dbReference type="PANTHER" id="PTHR42815:SF2">
    <property type="entry name" value="FAD-BINDING, PUTATIVE (AFU_ORTHOLOGUE AFUA_6G07600)-RELATED"/>
    <property type="match status" value="1"/>
</dbReference>
<dbReference type="SUPFAM" id="SSF52343">
    <property type="entry name" value="Ferredoxin reductase-like, C-terminal NADP-linked domain"/>
    <property type="match status" value="1"/>
</dbReference>
<dbReference type="OrthoDB" id="436496at2759"/>
<dbReference type="RefSeq" id="XP_009545886.1">
    <property type="nucleotide sequence ID" value="XM_009547591.1"/>
</dbReference>
<reference evidence="2 3" key="1">
    <citation type="journal article" date="2012" name="New Phytol.">
        <title>Insight into trade-off between wood decay and parasitism from the genome of a fungal forest pathogen.</title>
        <authorList>
            <person name="Olson A."/>
            <person name="Aerts A."/>
            <person name="Asiegbu F."/>
            <person name="Belbahri L."/>
            <person name="Bouzid O."/>
            <person name="Broberg A."/>
            <person name="Canback B."/>
            <person name="Coutinho P.M."/>
            <person name="Cullen D."/>
            <person name="Dalman K."/>
            <person name="Deflorio G."/>
            <person name="van Diepen L.T."/>
            <person name="Dunand C."/>
            <person name="Duplessis S."/>
            <person name="Durling M."/>
            <person name="Gonthier P."/>
            <person name="Grimwood J."/>
            <person name="Fossdal C.G."/>
            <person name="Hansson D."/>
            <person name="Henrissat B."/>
            <person name="Hietala A."/>
            <person name="Himmelstrand K."/>
            <person name="Hoffmeister D."/>
            <person name="Hogberg N."/>
            <person name="James T.Y."/>
            <person name="Karlsson M."/>
            <person name="Kohler A."/>
            <person name="Kues U."/>
            <person name="Lee Y.H."/>
            <person name="Lin Y.C."/>
            <person name="Lind M."/>
            <person name="Lindquist E."/>
            <person name="Lombard V."/>
            <person name="Lucas S."/>
            <person name="Lunden K."/>
            <person name="Morin E."/>
            <person name="Murat C."/>
            <person name="Park J."/>
            <person name="Raffaello T."/>
            <person name="Rouze P."/>
            <person name="Salamov A."/>
            <person name="Schmutz J."/>
            <person name="Solheim H."/>
            <person name="Stahlberg J."/>
            <person name="Velez H."/>
            <person name="de Vries R.P."/>
            <person name="Wiebenga A."/>
            <person name="Woodward S."/>
            <person name="Yakovlev I."/>
            <person name="Garbelotto M."/>
            <person name="Martin F."/>
            <person name="Grigoriev I.V."/>
            <person name="Stenlid J."/>
        </authorList>
    </citation>
    <scope>NUCLEOTIDE SEQUENCE [LARGE SCALE GENOMIC DNA]</scope>
    <source>
        <strain evidence="2 3">TC 32-1</strain>
    </source>
</reference>
<dbReference type="InterPro" id="IPR001433">
    <property type="entry name" value="OxRdtase_FAD/NAD-bd"/>
</dbReference>
<dbReference type="InParanoid" id="W4K8M5"/>
<dbReference type="PANTHER" id="PTHR42815">
    <property type="entry name" value="FAD-BINDING, PUTATIVE (AFU_ORTHOLOGUE AFUA_6G07600)-RELATED"/>
    <property type="match status" value="1"/>
</dbReference>
<dbReference type="InterPro" id="IPR012349">
    <property type="entry name" value="Split_barrel_FMN-bd"/>
</dbReference>
<proteinExistence type="predicted"/>
<evidence type="ECO:0000313" key="3">
    <source>
        <dbReference type="Proteomes" id="UP000030671"/>
    </source>
</evidence>
<dbReference type="AlphaFoldDB" id="W4K8M5"/>
<keyword evidence="3" id="KW-1185">Reference proteome</keyword>
<name>W4K8M5_HETIT</name>
<feature type="domain" description="Oxidoreductase FAD/NAD(P)-binding" evidence="1">
    <location>
        <begin position="513"/>
        <end position="628"/>
    </location>
</feature>
<evidence type="ECO:0000259" key="1">
    <source>
        <dbReference type="Pfam" id="PF00175"/>
    </source>
</evidence>
<dbReference type="Gene3D" id="2.30.110.10">
    <property type="entry name" value="Electron Transport, Fmn-binding Protein, Chain A"/>
    <property type="match status" value="1"/>
</dbReference>
<gene>
    <name evidence="2" type="ORF">HETIRDRAFT_64753</name>
</gene>
<protein>
    <recommendedName>
        <fullName evidence="1">Oxidoreductase FAD/NAD(P)-binding domain-containing protein</fullName>
    </recommendedName>
</protein>
<dbReference type="eggNOG" id="ENOG502RGGK">
    <property type="taxonomic scope" value="Eukaryota"/>
</dbReference>
<dbReference type="Gene3D" id="3.40.50.80">
    <property type="entry name" value="Nucleotide-binding domain of ferredoxin-NADP reductase (FNR) module"/>
    <property type="match status" value="1"/>
</dbReference>
<dbReference type="STRING" id="747525.W4K8M5"/>
<accession>W4K8M5</accession>
<dbReference type="EMBL" id="KI925458">
    <property type="protein sequence ID" value="ETW81411.1"/>
    <property type="molecule type" value="Genomic_DNA"/>
</dbReference>
<dbReference type="GO" id="GO:0016491">
    <property type="term" value="F:oxidoreductase activity"/>
    <property type="evidence" value="ECO:0007669"/>
    <property type="project" value="InterPro"/>
</dbReference>
<dbReference type="HOGENOM" id="CLU_017006_1_0_1"/>
<dbReference type="Pfam" id="PF00175">
    <property type="entry name" value="NAD_binding_1"/>
    <property type="match status" value="1"/>
</dbReference>
<dbReference type="GeneID" id="20678698"/>
<dbReference type="Proteomes" id="UP000030671">
    <property type="component" value="Unassembled WGS sequence"/>
</dbReference>
<sequence>MSTALRGWHPGEVNIQRKLSFDSLMAMAWSWISADMPEEHRMFYTRHLPFVPVTTLDARGRPWGSILASKNGTPGFMHSPMETVLQIEAQTWEGDPWTDNLGNWLEGEKGKFLLAGIGIEFGTRRRNKFAGWMTDVRENGEKGYSLSLEVNQAIGNCPKYINIRDLVPYPDTHPKVVYRKLHLNDGERLSEDIISFIKEADTVFLATSYTAKQENAVRFPSHVGMNQRGGRAGFVRVKPSDGRTVVLPDYSGIRNRLLTSLGNIEATPLAGLTIPSFSTGTLLYLTGDATNLVGDDARALMPRQSVLTTIRVTGYTLVRDALPVRQRPGSSPVRSPYSPPIKHLREEQAPGTRLIEGTELTAVMRKIELHSDSIATFTWDVNGPAVEIAPGQTVILGFADLFGTPAYQHMAPHAPASVNDDRVRTWTVSSAHNGTEGATSFELTMRVKPGGLVTGALFSIAHKLRAARPDILADARPLQLCATLLGVSGTFALPLVGSPSSRATSGALRFLWIAGGIGVTPFLSMLAALTQGRRAADVELVLATHEPSVLIPLVLRAAYSDAAVEGLRIRIDIFATRDVPVEKSPSVPPHVQLRLHGGRIPGAFWAESVDVKKKDVYVCGPHEFEETVLEGLRAAGLDTNTVKREAFEY</sequence>
<organism evidence="2 3">
    <name type="scientific">Heterobasidion irregulare (strain TC 32-1)</name>
    <dbReference type="NCBI Taxonomy" id="747525"/>
    <lineage>
        <taxon>Eukaryota</taxon>
        <taxon>Fungi</taxon>
        <taxon>Dikarya</taxon>
        <taxon>Basidiomycota</taxon>
        <taxon>Agaricomycotina</taxon>
        <taxon>Agaricomycetes</taxon>
        <taxon>Russulales</taxon>
        <taxon>Bondarzewiaceae</taxon>
        <taxon>Heterobasidion</taxon>
        <taxon>Heterobasidion annosum species complex</taxon>
    </lineage>
</organism>